<comment type="caution">
    <text evidence="1">The sequence shown here is derived from an EMBL/GenBank/DDBJ whole genome shotgun (WGS) entry which is preliminary data.</text>
</comment>
<dbReference type="Proteomes" id="UP000053237">
    <property type="component" value="Unassembled WGS sequence"/>
</dbReference>
<accession>A0A024GK96</accession>
<protein>
    <submittedName>
        <fullName evidence="1">Uncharacterized protein</fullName>
    </submittedName>
</protein>
<evidence type="ECO:0000313" key="2">
    <source>
        <dbReference type="Proteomes" id="UP000053237"/>
    </source>
</evidence>
<keyword evidence="2" id="KW-1185">Reference proteome</keyword>
<name>A0A024GK96_9STRA</name>
<gene>
    <name evidence="1" type="ORF">BN9_077140</name>
</gene>
<sequence length="188" mass="22217">MSIYGFFLLKINFEGAYFRYNPSIDMYSTLICIRERKYRTLYTLCNHKIERYLNHSSDDNSQQSKKSASVEHSELCREARILMWVTILGIRLRVRRDNGAFNFLSLCHWDLIMRWVIESCFFSTDTLGFYHGYNRVMISSCTGLFRDWIRIVVCPAYVEHFVISQRLIAHCFLCKFSTCSISIAHKAN</sequence>
<organism evidence="1 2">
    <name type="scientific">Albugo candida</name>
    <dbReference type="NCBI Taxonomy" id="65357"/>
    <lineage>
        <taxon>Eukaryota</taxon>
        <taxon>Sar</taxon>
        <taxon>Stramenopiles</taxon>
        <taxon>Oomycota</taxon>
        <taxon>Peronosporomycetes</taxon>
        <taxon>Albuginales</taxon>
        <taxon>Albuginaceae</taxon>
        <taxon>Albugo</taxon>
    </lineage>
</organism>
<evidence type="ECO:0000313" key="1">
    <source>
        <dbReference type="EMBL" id="CCI46759.1"/>
    </source>
</evidence>
<proteinExistence type="predicted"/>
<reference evidence="1 2" key="1">
    <citation type="submission" date="2012-05" db="EMBL/GenBank/DDBJ databases">
        <title>Recombination and specialization in a pathogen metapopulation.</title>
        <authorList>
            <person name="Gardiner A."/>
            <person name="Kemen E."/>
            <person name="Schultz-Larsen T."/>
            <person name="MacLean D."/>
            <person name="Van Oosterhout C."/>
            <person name="Jones J.D.G."/>
        </authorList>
    </citation>
    <scope>NUCLEOTIDE SEQUENCE [LARGE SCALE GENOMIC DNA]</scope>
    <source>
        <strain evidence="1 2">Ac Nc2</strain>
    </source>
</reference>
<dbReference type="InParanoid" id="A0A024GK96"/>
<dbReference type="AlphaFoldDB" id="A0A024GK96"/>
<dbReference type="EMBL" id="CAIX01000140">
    <property type="protein sequence ID" value="CCI46759.1"/>
    <property type="molecule type" value="Genomic_DNA"/>
</dbReference>